<name>A0A0B7MXE6_9FUNG</name>
<accession>A0A0B7MXE6</accession>
<reference evidence="1 2" key="1">
    <citation type="submission" date="2014-09" db="EMBL/GenBank/DDBJ databases">
        <authorList>
            <person name="Ellenberger Sabrina"/>
        </authorList>
    </citation>
    <scope>NUCLEOTIDE SEQUENCE [LARGE SCALE GENOMIC DNA]</scope>
    <source>
        <strain evidence="1 2">CBS 412.66</strain>
    </source>
</reference>
<dbReference type="EMBL" id="LN719328">
    <property type="protein sequence ID" value="CEP07594.1"/>
    <property type="molecule type" value="Genomic_DNA"/>
</dbReference>
<dbReference type="Proteomes" id="UP000054107">
    <property type="component" value="Unassembled WGS sequence"/>
</dbReference>
<proteinExistence type="predicted"/>
<dbReference type="AlphaFoldDB" id="A0A0B7MXE6"/>
<protein>
    <submittedName>
        <fullName evidence="1">Uncharacterized protein</fullName>
    </submittedName>
</protein>
<organism evidence="1 2">
    <name type="scientific">Parasitella parasitica</name>
    <dbReference type="NCBI Taxonomy" id="35722"/>
    <lineage>
        <taxon>Eukaryota</taxon>
        <taxon>Fungi</taxon>
        <taxon>Fungi incertae sedis</taxon>
        <taxon>Mucoromycota</taxon>
        <taxon>Mucoromycotina</taxon>
        <taxon>Mucoromycetes</taxon>
        <taxon>Mucorales</taxon>
        <taxon>Mucorineae</taxon>
        <taxon>Mucoraceae</taxon>
        <taxon>Parasitella</taxon>
    </lineage>
</organism>
<evidence type="ECO:0000313" key="2">
    <source>
        <dbReference type="Proteomes" id="UP000054107"/>
    </source>
</evidence>
<evidence type="ECO:0000313" key="1">
    <source>
        <dbReference type="EMBL" id="CEP07594.1"/>
    </source>
</evidence>
<sequence>MFVKELTTQMEMMEGFNASECCPLDQPTCSKSGAPEEELRINIVVSDVRYGLNLPAGGWINIVDWGDQWIDFNAFHKDGSEYKYQTFEISVVGY</sequence>
<gene>
    <name evidence="1" type="primary">PARPA_00890.1 scaffold 1203</name>
</gene>
<dbReference type="OrthoDB" id="10310239at2759"/>
<keyword evidence="2" id="KW-1185">Reference proteome</keyword>